<dbReference type="AlphaFoldDB" id="A0A830FFB8"/>
<reference evidence="1" key="2">
    <citation type="submission" date="2020-09" db="EMBL/GenBank/DDBJ databases">
        <authorList>
            <person name="Sun Q."/>
            <person name="Ohkuma M."/>
        </authorList>
    </citation>
    <scope>NUCLEOTIDE SEQUENCE</scope>
    <source>
        <strain evidence="1">JCM 19596</strain>
    </source>
</reference>
<gene>
    <name evidence="1" type="ORF">GCM10009039_28740</name>
</gene>
<dbReference type="OrthoDB" id="320255at2157"/>
<accession>A0A830FFB8</accession>
<evidence type="ECO:0008006" key="3">
    <source>
        <dbReference type="Google" id="ProtNLM"/>
    </source>
</evidence>
<reference evidence="1" key="1">
    <citation type="journal article" date="2014" name="Int. J. Syst. Evol. Microbiol.">
        <title>Complete genome sequence of Corynebacterium casei LMG S-19264T (=DSM 44701T), isolated from a smear-ripened cheese.</title>
        <authorList>
            <consortium name="US DOE Joint Genome Institute (JGI-PGF)"/>
            <person name="Walter F."/>
            <person name="Albersmeier A."/>
            <person name="Kalinowski J."/>
            <person name="Ruckert C."/>
        </authorList>
    </citation>
    <scope>NUCLEOTIDE SEQUENCE</scope>
    <source>
        <strain evidence="1">JCM 19596</strain>
    </source>
</reference>
<dbReference type="SUPFAM" id="SSF69322">
    <property type="entry name" value="Tricorn protease domain 2"/>
    <property type="match status" value="1"/>
</dbReference>
<keyword evidence="2" id="KW-1185">Reference proteome</keyword>
<dbReference type="RefSeq" id="WP_188980139.1">
    <property type="nucleotide sequence ID" value="NZ_BMPG01000004.1"/>
</dbReference>
<evidence type="ECO:0000313" key="2">
    <source>
        <dbReference type="Proteomes" id="UP000607197"/>
    </source>
</evidence>
<name>A0A830FFB8_9EURY</name>
<dbReference type="EMBL" id="BMPG01000004">
    <property type="protein sequence ID" value="GGL69010.1"/>
    <property type="molecule type" value="Genomic_DNA"/>
</dbReference>
<protein>
    <recommendedName>
        <fullName evidence="3">WD40 repeat domain-containing protein</fullName>
    </recommendedName>
</protein>
<evidence type="ECO:0000313" key="1">
    <source>
        <dbReference type="EMBL" id="GGL69010.1"/>
    </source>
</evidence>
<comment type="caution">
    <text evidence="1">The sequence shown here is derived from an EMBL/GenBank/DDBJ whole genome shotgun (WGS) entry which is preliminary data.</text>
</comment>
<dbReference type="Proteomes" id="UP000607197">
    <property type="component" value="Unassembled WGS sequence"/>
</dbReference>
<proteinExistence type="predicted"/>
<organism evidence="1 2">
    <name type="scientific">Halocalculus aciditolerans</name>
    <dbReference type="NCBI Taxonomy" id="1383812"/>
    <lineage>
        <taxon>Archaea</taxon>
        <taxon>Methanobacteriati</taxon>
        <taxon>Methanobacteriota</taxon>
        <taxon>Stenosarchaea group</taxon>
        <taxon>Halobacteria</taxon>
        <taxon>Halobacteriales</taxon>
        <taxon>Halobacteriaceae</taxon>
        <taxon>Halocalculus</taxon>
    </lineage>
</organism>
<sequence>MNGKEFSVVEDIPVDAAFHDVTVSKSGVFAVGEDGLVVRRQRTWEPVEKEFDGGNTLYGTSATDDGKRVWFAGGSGAAGYFDADAEETVEYEITADEHDYRSVAVSGPADQEVVWAVDDNGTIYHGSPTGEEEAAWEWEQDMPGSDASFTDIKYAPGVPVATAEDGTAFVHTDDGWQDLGVGAVDALTSVAATGDGPFFGSDEYVYAPTEDGWTAEHVAEDTVTNLGSRGDQVFATTGDGDLLHRTNGDWSTVDVDVDVALNAVVARDHVVAVGDEGTIVEH</sequence>